<reference key="1">
    <citation type="submission" date="2010-09" db="EMBL/GenBank/DDBJ databases">
        <title>Complete sequence of Caldicellulosiruptor owensensis OL.</title>
        <authorList>
            <consortium name="US DOE Joint Genome Institute"/>
            <person name="Lucas S."/>
            <person name="Copeland A."/>
            <person name="Lapidus A."/>
            <person name="Cheng J.-F."/>
            <person name="Bruce D."/>
            <person name="Goodwin L."/>
            <person name="Pitluck S."/>
            <person name="Davenport K."/>
            <person name="Detter J.C."/>
            <person name="Han C."/>
            <person name="Tapia R."/>
            <person name="Land M."/>
            <person name="Hauser L."/>
            <person name="Chang Y.-J."/>
            <person name="Jeffries C."/>
            <person name="Kyrpides N."/>
            <person name="Ivanova N."/>
            <person name="Mikhailova N."/>
            <person name="Blumer-Schuette S.E."/>
            <person name="Kelly R.M."/>
            <person name="Woyke T."/>
        </authorList>
    </citation>
    <scope>NUCLEOTIDE SEQUENCE</scope>
    <source>
        <strain>OL</strain>
    </source>
</reference>
<dbReference type="AlphaFoldDB" id="E4Q661"/>
<organism evidence="1 2">
    <name type="scientific">Caldicellulosiruptor owensensis (strain ATCC 700167 / DSM 13100 / OL)</name>
    <dbReference type="NCBI Taxonomy" id="632518"/>
    <lineage>
        <taxon>Bacteria</taxon>
        <taxon>Bacillati</taxon>
        <taxon>Bacillota</taxon>
        <taxon>Bacillota incertae sedis</taxon>
        <taxon>Caldicellulosiruptorales</taxon>
        <taxon>Caldicellulosiruptoraceae</taxon>
        <taxon>Caldicellulosiruptor</taxon>
    </lineage>
</organism>
<name>E4Q661_CALOW</name>
<protein>
    <submittedName>
        <fullName evidence="1">Uncharacterized protein</fullName>
    </submittedName>
</protein>
<evidence type="ECO:0000313" key="2">
    <source>
        <dbReference type="Proteomes" id="UP000006889"/>
    </source>
</evidence>
<dbReference type="Proteomes" id="UP000006889">
    <property type="component" value="Chromosome"/>
</dbReference>
<reference evidence="1 2" key="2">
    <citation type="journal article" date="2011" name="J. Bacteriol.">
        <title>Complete genome sequences for the anaerobic, extremely thermophilic plant biomass-degrading bacteria Caldicellulosiruptor hydrothermalis, Caldicellulosiruptor kristjanssonii, Caldicellulosiruptor kronotskyensis, Caldicellulosiruptor owensenis, and Caldicellulosiruptor lactoaceticus.</title>
        <authorList>
            <person name="Blumer-Schuette S.E."/>
            <person name="Ozdemir I."/>
            <person name="Mistry D."/>
            <person name="Lucas S."/>
            <person name="Lapidus A."/>
            <person name="Cheng J.F."/>
            <person name="Goodwin L.A."/>
            <person name="Pitluck S."/>
            <person name="Land M.L."/>
            <person name="Hauser L.J."/>
            <person name="Woyke T."/>
            <person name="Mikhailova N."/>
            <person name="Pati A."/>
            <person name="Kyrpides N.C."/>
            <person name="Ivanova N."/>
            <person name="Detter J.C."/>
            <person name="Walston-Davenport K."/>
            <person name="Han S."/>
            <person name="Adams M.W."/>
            <person name="Kelly R.M."/>
        </authorList>
    </citation>
    <scope>NUCLEOTIDE SEQUENCE [LARGE SCALE GENOMIC DNA]</scope>
    <source>
        <strain evidence="2">ATCC 700167 / DSM 13100 / OL</strain>
    </source>
</reference>
<dbReference type="HOGENOM" id="CLU_3059536_0_0_9"/>
<dbReference type="EMBL" id="CP002216">
    <property type="protein sequence ID" value="ADQ05546.1"/>
    <property type="molecule type" value="Genomic_DNA"/>
</dbReference>
<evidence type="ECO:0000313" key="1">
    <source>
        <dbReference type="EMBL" id="ADQ05546.1"/>
    </source>
</evidence>
<sequence>MEEEKYNAEDALEQIICIAHYEHDVAEFGLRVAETLYEHGYIDEAVYEVLVGK</sequence>
<proteinExistence type="predicted"/>
<dbReference type="KEGG" id="cow:Calow_2035"/>
<dbReference type="RefSeq" id="WP_013412867.1">
    <property type="nucleotide sequence ID" value="NC_014657.1"/>
</dbReference>
<dbReference type="eggNOG" id="ENOG502ZPRS">
    <property type="taxonomic scope" value="Bacteria"/>
</dbReference>
<accession>E4Q661</accession>
<gene>
    <name evidence="1" type="ordered locus">Calow_2035</name>
</gene>
<keyword evidence="2" id="KW-1185">Reference proteome</keyword>